<organism evidence="20 21">
    <name type="scientific">Cnephaeus nilssonii</name>
    <name type="common">Northern bat</name>
    <name type="synonym">Eptesicus nilssonii</name>
    <dbReference type="NCBI Taxonomy" id="3371016"/>
    <lineage>
        <taxon>Eukaryota</taxon>
        <taxon>Metazoa</taxon>
        <taxon>Chordata</taxon>
        <taxon>Craniata</taxon>
        <taxon>Vertebrata</taxon>
        <taxon>Euteleostomi</taxon>
        <taxon>Mammalia</taxon>
        <taxon>Eutheria</taxon>
        <taxon>Laurasiatheria</taxon>
        <taxon>Chiroptera</taxon>
        <taxon>Yangochiroptera</taxon>
        <taxon>Vespertilionidae</taxon>
        <taxon>Cnephaeus</taxon>
    </lineage>
</organism>
<dbReference type="CDD" id="cd07197">
    <property type="entry name" value="nitrilase"/>
    <property type="match status" value="1"/>
</dbReference>
<evidence type="ECO:0000256" key="8">
    <source>
        <dbReference type="ARBA" id="ARBA00023136"/>
    </source>
</evidence>
<comment type="caution">
    <text evidence="20">The sequence shown here is derived from an EMBL/GenBank/DDBJ whole genome shotgun (WGS) entry which is preliminary data.</text>
</comment>
<dbReference type="Pfam" id="PF00795">
    <property type="entry name" value="CN_hydrolase"/>
    <property type="match status" value="2"/>
</dbReference>
<evidence type="ECO:0000256" key="16">
    <source>
        <dbReference type="ARBA" id="ARBA00049072"/>
    </source>
</evidence>
<feature type="signal peptide" evidence="18">
    <location>
        <begin position="1"/>
        <end position="22"/>
    </location>
</feature>
<evidence type="ECO:0000313" key="21">
    <source>
        <dbReference type="Proteomes" id="UP001177744"/>
    </source>
</evidence>
<dbReference type="Proteomes" id="UP001177744">
    <property type="component" value="Unassembled WGS sequence"/>
</dbReference>
<feature type="transmembrane region" description="Helical" evidence="17">
    <location>
        <begin position="1052"/>
        <end position="1071"/>
    </location>
</feature>
<dbReference type="CDD" id="cd07567">
    <property type="entry name" value="biotinidase_like"/>
    <property type="match status" value="1"/>
</dbReference>
<comment type="subunit">
    <text evidence="3">Monomer.</text>
</comment>
<dbReference type="InterPro" id="IPR036526">
    <property type="entry name" value="C-N_Hydrolase_sf"/>
</dbReference>
<dbReference type="PROSITE" id="PS50263">
    <property type="entry name" value="CN_HYDROLASE"/>
    <property type="match status" value="3"/>
</dbReference>
<name>A0AA40HVB5_CNENI</name>
<dbReference type="EMBL" id="JAULJE010000010">
    <property type="protein sequence ID" value="KAK1338034.1"/>
    <property type="molecule type" value="Genomic_DNA"/>
</dbReference>
<proteinExistence type="inferred from homology"/>
<evidence type="ECO:0000256" key="4">
    <source>
        <dbReference type="ARBA" id="ARBA00022475"/>
    </source>
</evidence>
<evidence type="ECO:0000256" key="6">
    <source>
        <dbReference type="ARBA" id="ARBA00022729"/>
    </source>
</evidence>
<keyword evidence="4" id="KW-1003">Cell membrane</keyword>
<evidence type="ECO:0000256" key="1">
    <source>
        <dbReference type="ARBA" id="ARBA00004609"/>
    </source>
</evidence>
<dbReference type="Pfam" id="PF19018">
    <property type="entry name" value="Vanin_C"/>
    <property type="match status" value="2"/>
</dbReference>
<gene>
    <name evidence="20" type="ORF">QTO34_001141</name>
</gene>
<dbReference type="GO" id="GO:0015939">
    <property type="term" value="P:pantothenate metabolic process"/>
    <property type="evidence" value="ECO:0007669"/>
    <property type="project" value="TreeGrafter"/>
</dbReference>
<dbReference type="GO" id="GO:0017159">
    <property type="term" value="F:pantetheine hydrolase activity"/>
    <property type="evidence" value="ECO:0007669"/>
    <property type="project" value="TreeGrafter"/>
</dbReference>
<dbReference type="InterPro" id="IPR003010">
    <property type="entry name" value="C-N_Hydrolase"/>
</dbReference>
<dbReference type="Gene3D" id="3.60.110.10">
    <property type="entry name" value="Carbon-nitrogen hydrolase"/>
    <property type="match status" value="4"/>
</dbReference>
<dbReference type="SUPFAM" id="SSF56317">
    <property type="entry name" value="Carbon-nitrogen hydrolase"/>
    <property type="match status" value="3"/>
</dbReference>
<evidence type="ECO:0000256" key="2">
    <source>
        <dbReference type="ARBA" id="ARBA00008225"/>
    </source>
</evidence>
<keyword evidence="7" id="KW-0378">Hydrolase</keyword>
<evidence type="ECO:0000259" key="19">
    <source>
        <dbReference type="PROSITE" id="PS50263"/>
    </source>
</evidence>
<evidence type="ECO:0000256" key="13">
    <source>
        <dbReference type="ARBA" id="ARBA00039352"/>
    </source>
</evidence>
<dbReference type="PANTHER" id="PTHR10609:SF16">
    <property type="entry name" value="PANTETHEINASE"/>
    <property type="match status" value="1"/>
</dbReference>
<evidence type="ECO:0000256" key="15">
    <source>
        <dbReference type="ARBA" id="ARBA00043080"/>
    </source>
</evidence>
<comment type="function">
    <text evidence="11">Amidohydrolase that hydrolyzes specifically one of the carboamide linkages in D-pantetheine thus recycling pantothenic acid (vitamin B5) and releasing cysteamine.</text>
</comment>
<evidence type="ECO:0000256" key="17">
    <source>
        <dbReference type="SAM" id="Phobius"/>
    </source>
</evidence>
<dbReference type="AlphaFoldDB" id="A0AA40HVB5"/>
<comment type="similarity">
    <text evidence="2">Belongs to the carbon-nitrogen hydrolase superfamily. BTD/VNN family.</text>
</comment>
<evidence type="ECO:0000256" key="7">
    <source>
        <dbReference type="ARBA" id="ARBA00022801"/>
    </source>
</evidence>
<keyword evidence="21" id="KW-1185">Reference proteome</keyword>
<evidence type="ECO:0000256" key="5">
    <source>
        <dbReference type="ARBA" id="ARBA00022622"/>
    </source>
</evidence>
<feature type="domain" description="CN hydrolase" evidence="19">
    <location>
        <begin position="36"/>
        <end position="265"/>
    </location>
</feature>
<evidence type="ECO:0000256" key="18">
    <source>
        <dbReference type="SAM" id="SignalP"/>
    </source>
</evidence>
<evidence type="ECO:0000313" key="20">
    <source>
        <dbReference type="EMBL" id="KAK1338034.1"/>
    </source>
</evidence>
<evidence type="ECO:0000256" key="12">
    <source>
        <dbReference type="ARBA" id="ARBA00039042"/>
    </source>
</evidence>
<evidence type="ECO:0000256" key="9">
    <source>
        <dbReference type="ARBA" id="ARBA00023180"/>
    </source>
</evidence>
<dbReference type="InterPro" id="IPR043957">
    <property type="entry name" value="Vanin_C"/>
</dbReference>
<evidence type="ECO:0000256" key="10">
    <source>
        <dbReference type="ARBA" id="ARBA00023288"/>
    </source>
</evidence>
<protein>
    <recommendedName>
        <fullName evidence="13">Pantetheinase</fullName>
        <ecNumber evidence="12">3.5.1.92</ecNumber>
    </recommendedName>
    <alternativeName>
        <fullName evidence="15">Pantetheine hydrolase</fullName>
    </alternativeName>
    <alternativeName>
        <fullName evidence="14">Vascular non-inflammatory molecule 1</fullName>
    </alternativeName>
</protein>
<dbReference type="PANTHER" id="PTHR10609">
    <property type="entry name" value="BIOTINIDASE-RELATED"/>
    <property type="match status" value="1"/>
</dbReference>
<keyword evidence="9" id="KW-0325">Glycoprotein</keyword>
<keyword evidence="6 18" id="KW-0732">Signal</keyword>
<sequence>MITSSFQASVAVFALVILHVSTLDTFIAAVYEHAVLRPKATETPVSQDDALLLMNKNIDILEKAIKQAAEQGAQIIVTPEDALYGWKFTRETIFPYLEDIPDPQVDWIPCQDPHSGYYQYNTNVVYDAKGQLVARYHKYHLYSEPQFDVPEKPELVTFDTAFGRFGMFTCFDILFHDPAVTLVKDFQVDTILFPTAWMNVLPLLTAIEFHSAWAMGMRVNLLAANIHHVQQNMTVYEHAVILPNRTETPASKEEALLLMNKNIDVLEKAVKLAATQVFRFVYCLGYCKGNLKLEVFGYAPVQERLSCLAKDNSIYVVANIGDKKPCNASDPKCPPDGRYQYNTDVVFDSQGKLVARYHKFGIFTCFDIFSHDPAVVVVNEFQVDSVLYPTAWYNTLPLLSAVPFHSAWARAMGVNLLAANTHNTSMHMTGSGIYAPEAVKVYHYDMETESGQLMLSELKSRPRSEPTYPAPVDWSAYAKGIKPFLSEQLDFPGMIYFDEFTFTELKRNAGNYTVCQKDLCCHLTYKMSEKRTDEVYALGAFDGLHTVEGQYYLQSLDFSMITSQLLACAAISVFCVLKASSLDTFVAAVYEHAVILPNATLTPVPRELALGLMSRNLDLLEGAITSAAKQGAHIIVTPEDGLYGWNFNRESIYPYLEDIPDPQVNWIPCNHPNRFGHAPVQERLSCLAKENSIYVVANIGDKKPCNASDPQCPSDGRYQYNTDVVFDSQGKLVARYHKQNLFLGEDQFNVPKEPEVVTFDTAFGRFGMFTCFDILFHDPAVTLVKDFHVDTILFPTAWMNVLPHLSAIEFHSAWAMGMKVNFLASNIHHPSKKMTGSGIYAPDSPRAFHYDMKTEKGKLLLSQLDSHPKHPVVVNWTSYASGIEAFSTSNKEFKGTVFFDEYTFLELRGVTGNYTVCQKDLCCHLSYKMSEKRADEVYALGAFDGLHTVEGSYHLQICTLLKCKTTSLHTCGHSVETASTRFEMFSLSGTFGTPYVFPEVLLSEIQLAPGEFQVLRDGRLLSLKPPSGPVLTVTLFGRVYEKDHTSNASSDFMAYTLTVMLIVITPILYSLSFQ</sequence>
<comment type="catalytic activity">
    <reaction evidence="16">
        <text>(R)-pantetheine + H2O = cysteamine + (R)-pantothenate</text>
        <dbReference type="Rhea" id="RHEA:13445"/>
        <dbReference type="ChEBI" id="CHEBI:15377"/>
        <dbReference type="ChEBI" id="CHEBI:16753"/>
        <dbReference type="ChEBI" id="CHEBI:29032"/>
        <dbReference type="ChEBI" id="CHEBI:58029"/>
        <dbReference type="EC" id="3.5.1.92"/>
    </reaction>
</comment>
<dbReference type="FunFam" id="3.60.110.10:FF:000001">
    <property type="entry name" value="biotinidase isoform X1"/>
    <property type="match status" value="1"/>
</dbReference>
<keyword evidence="10" id="KW-0449">Lipoprotein</keyword>
<feature type="domain" description="CN hydrolase" evidence="19">
    <location>
        <begin position="300"/>
        <end position="474"/>
    </location>
</feature>
<keyword evidence="5" id="KW-0336">GPI-anchor</keyword>
<keyword evidence="17" id="KW-0812">Transmembrane</keyword>
<keyword evidence="8 17" id="KW-0472">Membrane</keyword>
<dbReference type="InterPro" id="IPR040154">
    <property type="entry name" value="Biotinidase/VNN"/>
</dbReference>
<evidence type="ECO:0000256" key="3">
    <source>
        <dbReference type="ARBA" id="ARBA00011245"/>
    </source>
</evidence>
<reference evidence="20" key="1">
    <citation type="submission" date="2023-06" db="EMBL/GenBank/DDBJ databases">
        <title>Reference genome for the Northern bat (Eptesicus nilssonii), a most northern bat species.</title>
        <authorList>
            <person name="Laine V.N."/>
            <person name="Pulliainen A.T."/>
            <person name="Lilley T.M."/>
        </authorList>
    </citation>
    <scope>NUCLEOTIDE SEQUENCE</scope>
    <source>
        <strain evidence="20">BLF_Eptnil</strain>
        <tissue evidence="20">Kidney</tissue>
    </source>
</reference>
<feature type="domain" description="CN hydrolase" evidence="19">
    <location>
        <begin position="590"/>
        <end position="866"/>
    </location>
</feature>
<dbReference type="EC" id="3.5.1.92" evidence="12"/>
<evidence type="ECO:0000256" key="11">
    <source>
        <dbReference type="ARBA" id="ARBA00037598"/>
    </source>
</evidence>
<feature type="chain" id="PRO_5041305501" description="Pantetheinase" evidence="18">
    <location>
        <begin position="23"/>
        <end position="1074"/>
    </location>
</feature>
<comment type="subcellular location">
    <subcellularLocation>
        <location evidence="1">Cell membrane</location>
        <topology evidence="1">Lipid-anchor</topology>
        <topology evidence="1">GPI-anchor</topology>
    </subcellularLocation>
</comment>
<accession>A0AA40HVB5</accession>
<keyword evidence="17" id="KW-1133">Transmembrane helix</keyword>
<evidence type="ECO:0000256" key="14">
    <source>
        <dbReference type="ARBA" id="ARBA00041612"/>
    </source>
</evidence>
<dbReference type="InterPro" id="IPR012101">
    <property type="entry name" value="Biotinidase-like_euk"/>
</dbReference>